<gene>
    <name evidence="1" type="ORF">ACFQBT_17925</name>
</gene>
<evidence type="ECO:0000313" key="1">
    <source>
        <dbReference type="EMBL" id="MFC6715595.1"/>
    </source>
</evidence>
<proteinExistence type="predicted"/>
<evidence type="ECO:0000313" key="2">
    <source>
        <dbReference type="Proteomes" id="UP001596356"/>
    </source>
</evidence>
<protein>
    <recommendedName>
        <fullName evidence="3">GntR family transcriptional regulator</fullName>
    </recommendedName>
</protein>
<name>A0ABW2AXN5_9MICO</name>
<reference evidence="2" key="1">
    <citation type="journal article" date="2019" name="Int. J. Syst. Evol. Microbiol.">
        <title>The Global Catalogue of Microorganisms (GCM) 10K type strain sequencing project: providing services to taxonomists for standard genome sequencing and annotation.</title>
        <authorList>
            <consortium name="The Broad Institute Genomics Platform"/>
            <consortium name="The Broad Institute Genome Sequencing Center for Infectious Disease"/>
            <person name="Wu L."/>
            <person name="Ma J."/>
        </authorList>
    </citation>
    <scope>NUCLEOTIDE SEQUENCE [LARGE SCALE GENOMIC DNA]</scope>
    <source>
        <strain evidence="2">NBRC 106593</strain>
    </source>
</reference>
<accession>A0ABW2AXN5</accession>
<keyword evidence="2" id="KW-1185">Reference proteome</keyword>
<dbReference type="Proteomes" id="UP001596356">
    <property type="component" value="Unassembled WGS sequence"/>
</dbReference>
<dbReference type="EMBL" id="JBHSWJ010000002">
    <property type="protein sequence ID" value="MFC6715595.1"/>
    <property type="molecule type" value="Genomic_DNA"/>
</dbReference>
<dbReference type="RefSeq" id="WP_377825613.1">
    <property type="nucleotide sequence ID" value="NZ_JBHSWJ010000002.1"/>
</dbReference>
<sequence>MPTITPRTLSALLGALPGQRPAYVELTEAIRLLVVDGRIPPGGRLPGSGN</sequence>
<evidence type="ECO:0008006" key="3">
    <source>
        <dbReference type="Google" id="ProtNLM"/>
    </source>
</evidence>
<organism evidence="1 2">
    <name type="scientific">Branchiibius cervicis</name>
    <dbReference type="NCBI Taxonomy" id="908252"/>
    <lineage>
        <taxon>Bacteria</taxon>
        <taxon>Bacillati</taxon>
        <taxon>Actinomycetota</taxon>
        <taxon>Actinomycetes</taxon>
        <taxon>Micrococcales</taxon>
        <taxon>Dermacoccaceae</taxon>
        <taxon>Branchiibius</taxon>
    </lineage>
</organism>
<comment type="caution">
    <text evidence="1">The sequence shown here is derived from an EMBL/GenBank/DDBJ whole genome shotgun (WGS) entry which is preliminary data.</text>
</comment>